<gene>
    <name evidence="1" type="ORF">DEJ47_03170</name>
</gene>
<name>A0A5P2B716_STRVZ</name>
<dbReference type="Proteomes" id="UP000323046">
    <property type="component" value="Chromosome"/>
</dbReference>
<dbReference type="EMBL" id="CP029193">
    <property type="protein sequence ID" value="QES25588.1"/>
    <property type="molecule type" value="Genomic_DNA"/>
</dbReference>
<reference evidence="1 2" key="1">
    <citation type="submission" date="2018-05" db="EMBL/GenBank/DDBJ databases">
        <title>Streptomyces venezuelae.</title>
        <authorList>
            <person name="Kim W."/>
            <person name="Lee N."/>
            <person name="Cho B.-K."/>
        </authorList>
    </citation>
    <scope>NUCLEOTIDE SEQUENCE [LARGE SCALE GENOMIC DNA]</scope>
    <source>
        <strain evidence="1 2">ATCC 14583</strain>
    </source>
</reference>
<evidence type="ECO:0000313" key="1">
    <source>
        <dbReference type="EMBL" id="QES25588.1"/>
    </source>
</evidence>
<keyword evidence="2" id="KW-1185">Reference proteome</keyword>
<protein>
    <submittedName>
        <fullName evidence="1">Uncharacterized protein</fullName>
    </submittedName>
</protein>
<dbReference type="AlphaFoldDB" id="A0A5P2B716"/>
<accession>A0A5P2B716</accession>
<sequence>MSAPIASRRPAGPPFPFMTNLLPGASAGPRPCPRSPWGQPRVTPQELGLYTIRTSFGDRFSQVRSHWGSTATADT</sequence>
<organism evidence="1 2">
    <name type="scientific">Streptomyces venezuelae</name>
    <dbReference type="NCBI Taxonomy" id="54571"/>
    <lineage>
        <taxon>Bacteria</taxon>
        <taxon>Bacillati</taxon>
        <taxon>Actinomycetota</taxon>
        <taxon>Actinomycetes</taxon>
        <taxon>Kitasatosporales</taxon>
        <taxon>Streptomycetaceae</taxon>
        <taxon>Streptomyces</taxon>
    </lineage>
</organism>
<evidence type="ECO:0000313" key="2">
    <source>
        <dbReference type="Proteomes" id="UP000323046"/>
    </source>
</evidence>
<proteinExistence type="predicted"/>